<feature type="domain" description="Uncharacterized protein YyaB-like PH" evidence="2">
    <location>
        <begin position="63"/>
        <end position="141"/>
    </location>
</feature>
<feature type="transmembrane region" description="Helical" evidence="1">
    <location>
        <begin position="7"/>
        <end position="26"/>
    </location>
</feature>
<keyword evidence="1" id="KW-0812">Transmembrane</keyword>
<sequence>MKYKSKINLFWILGACCMLLGTYIVMRPFFMGYYGTHSSIVQFGLLSIWIMDALFVWIMLDRKFVIKEDLLEIKYGCFLHLHLRYEDIKEFHEIRRLTCLSKYAVDGVAIAFHPQNGRMGTDVIRIAPADLKRFLDHLKEKTMIA</sequence>
<organism evidence="3 4">
    <name type="scientific">Massilicoli timonensis</name>
    <dbReference type="NCBI Taxonomy" id="2015901"/>
    <lineage>
        <taxon>Bacteria</taxon>
        <taxon>Bacillati</taxon>
        <taxon>Bacillota</taxon>
        <taxon>Erysipelotrichia</taxon>
        <taxon>Erysipelotrichales</taxon>
        <taxon>Erysipelotrichaceae</taxon>
        <taxon>Massilicoli</taxon>
    </lineage>
</organism>
<evidence type="ECO:0000256" key="1">
    <source>
        <dbReference type="SAM" id="Phobius"/>
    </source>
</evidence>
<protein>
    <submittedName>
        <fullName evidence="3">PH domain-containing protein</fullName>
    </submittedName>
</protein>
<accession>A0ABT1SMI0</accession>
<reference evidence="3 4" key="1">
    <citation type="submission" date="2022-06" db="EMBL/GenBank/DDBJ databases">
        <title>Isolation of gut microbiota from human fecal samples.</title>
        <authorList>
            <person name="Pamer E.G."/>
            <person name="Barat B."/>
            <person name="Waligurski E."/>
            <person name="Medina S."/>
            <person name="Paddock L."/>
            <person name="Mostad J."/>
        </authorList>
    </citation>
    <scope>NUCLEOTIDE SEQUENCE [LARGE SCALE GENOMIC DNA]</scope>
    <source>
        <strain evidence="3 4">DFI.6.1</strain>
    </source>
</reference>
<dbReference type="InterPro" id="IPR009589">
    <property type="entry name" value="PH_YyaB-like"/>
</dbReference>
<proteinExistence type="predicted"/>
<dbReference type="Pfam" id="PF06713">
    <property type="entry name" value="bPH_4"/>
    <property type="match status" value="1"/>
</dbReference>
<dbReference type="Proteomes" id="UP001524435">
    <property type="component" value="Unassembled WGS sequence"/>
</dbReference>
<evidence type="ECO:0000259" key="2">
    <source>
        <dbReference type="Pfam" id="PF06713"/>
    </source>
</evidence>
<keyword evidence="1" id="KW-0472">Membrane</keyword>
<name>A0ABT1SMI0_9FIRM</name>
<evidence type="ECO:0000313" key="4">
    <source>
        <dbReference type="Proteomes" id="UP001524435"/>
    </source>
</evidence>
<comment type="caution">
    <text evidence="3">The sequence shown here is derived from an EMBL/GenBank/DDBJ whole genome shotgun (WGS) entry which is preliminary data.</text>
</comment>
<evidence type="ECO:0000313" key="3">
    <source>
        <dbReference type="EMBL" id="MCQ5122295.1"/>
    </source>
</evidence>
<keyword evidence="4" id="KW-1185">Reference proteome</keyword>
<keyword evidence="1" id="KW-1133">Transmembrane helix</keyword>
<feature type="transmembrane region" description="Helical" evidence="1">
    <location>
        <begin position="38"/>
        <end position="60"/>
    </location>
</feature>
<gene>
    <name evidence="3" type="ORF">NE663_08495</name>
</gene>
<dbReference type="EMBL" id="JANGCH010000012">
    <property type="protein sequence ID" value="MCQ5122295.1"/>
    <property type="molecule type" value="Genomic_DNA"/>
</dbReference>
<dbReference type="RefSeq" id="WP_178199917.1">
    <property type="nucleotide sequence ID" value="NZ_CALVCM010000050.1"/>
</dbReference>